<protein>
    <submittedName>
        <fullName evidence="4">GNAT family N-acetyltransferase</fullName>
    </submittedName>
</protein>
<gene>
    <name evidence="4" type="ORF">H2509_11585</name>
</gene>
<dbReference type="PANTHER" id="PTHR43877">
    <property type="entry name" value="AMINOALKYLPHOSPHONATE N-ACETYLTRANSFERASE-RELATED-RELATED"/>
    <property type="match status" value="1"/>
</dbReference>
<keyword evidence="2" id="KW-0012">Acyltransferase</keyword>
<dbReference type="InterPro" id="IPR000182">
    <property type="entry name" value="GNAT_dom"/>
</dbReference>
<feature type="domain" description="N-acetyltransferase" evidence="3">
    <location>
        <begin position="7"/>
        <end position="178"/>
    </location>
</feature>
<evidence type="ECO:0000313" key="4">
    <source>
        <dbReference type="EMBL" id="MBA5777766.1"/>
    </source>
</evidence>
<sequence length="178" mass="19462">MTACLDPAVSLFSADDLSRHLAEFGELLHACVLAGASVNFVLPFSRQDAEAFWVGKVLPGVTAGTRHLFVIRQGERIAGTVQLDCDTPPNQPHRADVSKLLVHPDFRRQGLARDLMTALERHALALGRSLLTLDTRTGDSAEPLYASLGYVTVGTIPGYCRDPFEGRLEATTIMYRQL</sequence>
<evidence type="ECO:0000259" key="3">
    <source>
        <dbReference type="PROSITE" id="PS51186"/>
    </source>
</evidence>
<evidence type="ECO:0000313" key="5">
    <source>
        <dbReference type="Proteomes" id="UP000541109"/>
    </source>
</evidence>
<name>A0A839AF86_9HYPH</name>
<evidence type="ECO:0000256" key="1">
    <source>
        <dbReference type="ARBA" id="ARBA00022679"/>
    </source>
</evidence>
<dbReference type="Pfam" id="PF13673">
    <property type="entry name" value="Acetyltransf_10"/>
    <property type="match status" value="1"/>
</dbReference>
<keyword evidence="1 4" id="KW-0808">Transferase</keyword>
<dbReference type="RefSeq" id="WP_182165425.1">
    <property type="nucleotide sequence ID" value="NZ_JACFXV010000053.1"/>
</dbReference>
<evidence type="ECO:0000256" key="2">
    <source>
        <dbReference type="ARBA" id="ARBA00023315"/>
    </source>
</evidence>
<dbReference type="CDD" id="cd04301">
    <property type="entry name" value="NAT_SF"/>
    <property type="match status" value="1"/>
</dbReference>
<dbReference type="EMBL" id="JACFXV010000053">
    <property type="protein sequence ID" value="MBA5777766.1"/>
    <property type="molecule type" value="Genomic_DNA"/>
</dbReference>
<dbReference type="SUPFAM" id="SSF55729">
    <property type="entry name" value="Acyl-CoA N-acyltransferases (Nat)"/>
    <property type="match status" value="1"/>
</dbReference>
<dbReference type="Gene3D" id="3.40.630.30">
    <property type="match status" value="1"/>
</dbReference>
<organism evidence="4 5">
    <name type="scientific">Stappia albiluteola</name>
    <dbReference type="NCBI Taxonomy" id="2758565"/>
    <lineage>
        <taxon>Bacteria</taxon>
        <taxon>Pseudomonadati</taxon>
        <taxon>Pseudomonadota</taxon>
        <taxon>Alphaproteobacteria</taxon>
        <taxon>Hyphomicrobiales</taxon>
        <taxon>Stappiaceae</taxon>
        <taxon>Stappia</taxon>
    </lineage>
</organism>
<keyword evidence="5" id="KW-1185">Reference proteome</keyword>
<dbReference type="AlphaFoldDB" id="A0A839AF86"/>
<dbReference type="PROSITE" id="PS51186">
    <property type="entry name" value="GNAT"/>
    <property type="match status" value="1"/>
</dbReference>
<comment type="caution">
    <text evidence="4">The sequence shown here is derived from an EMBL/GenBank/DDBJ whole genome shotgun (WGS) entry which is preliminary data.</text>
</comment>
<dbReference type="InterPro" id="IPR016181">
    <property type="entry name" value="Acyl_CoA_acyltransferase"/>
</dbReference>
<dbReference type="InterPro" id="IPR050832">
    <property type="entry name" value="Bact_Acetyltransf"/>
</dbReference>
<dbReference type="Proteomes" id="UP000541109">
    <property type="component" value="Unassembled WGS sequence"/>
</dbReference>
<dbReference type="GO" id="GO:0016747">
    <property type="term" value="F:acyltransferase activity, transferring groups other than amino-acyl groups"/>
    <property type="evidence" value="ECO:0007669"/>
    <property type="project" value="InterPro"/>
</dbReference>
<accession>A0A839AF86</accession>
<reference evidence="4 5" key="1">
    <citation type="submission" date="2020-07" db="EMBL/GenBank/DDBJ databases">
        <title>Stappia sp., F7233, whole genome shotgun sequencing project.</title>
        <authorList>
            <person name="Jiang S."/>
            <person name="Liu Z.W."/>
            <person name="Du Z.J."/>
        </authorList>
    </citation>
    <scope>NUCLEOTIDE SEQUENCE [LARGE SCALE GENOMIC DNA]</scope>
    <source>
        <strain evidence="4 5">F7233</strain>
    </source>
</reference>
<proteinExistence type="predicted"/>